<dbReference type="InterPro" id="IPR050187">
    <property type="entry name" value="Lipid_Phosphate_FormReg"/>
</dbReference>
<protein>
    <submittedName>
        <fullName evidence="12">Diacylglycerol kinase family lipid kinase</fullName>
    </submittedName>
</protein>
<evidence type="ECO:0000256" key="10">
    <source>
        <dbReference type="ARBA" id="ARBA00023264"/>
    </source>
</evidence>
<dbReference type="InterPro" id="IPR045540">
    <property type="entry name" value="YegS/DAGK_C"/>
</dbReference>
<comment type="cofactor">
    <cofactor evidence="1">
        <name>Mg(2+)</name>
        <dbReference type="ChEBI" id="CHEBI:18420"/>
    </cofactor>
</comment>
<dbReference type="PROSITE" id="PS50146">
    <property type="entry name" value="DAGK"/>
    <property type="match status" value="1"/>
</dbReference>
<comment type="caution">
    <text evidence="12">The sequence shown here is derived from an EMBL/GenBank/DDBJ whole genome shotgun (WGS) entry which is preliminary data.</text>
</comment>
<dbReference type="NCBIfam" id="TIGR00147">
    <property type="entry name" value="YegS/Rv2252/BmrU family lipid kinase"/>
    <property type="match status" value="1"/>
</dbReference>
<dbReference type="Gene3D" id="3.40.50.10330">
    <property type="entry name" value="Probable inorganic polyphosphate/atp-NAD kinase, domain 1"/>
    <property type="match status" value="1"/>
</dbReference>
<dbReference type="InterPro" id="IPR005218">
    <property type="entry name" value="Diacylglycerol/lipid_kinase"/>
</dbReference>
<dbReference type="SMART" id="SM00046">
    <property type="entry name" value="DAGKc"/>
    <property type="match status" value="1"/>
</dbReference>
<evidence type="ECO:0000256" key="6">
    <source>
        <dbReference type="ARBA" id="ARBA00022777"/>
    </source>
</evidence>
<dbReference type="EMBL" id="RBZN01000001">
    <property type="protein sequence ID" value="RKQ20002.1"/>
    <property type="molecule type" value="Genomic_DNA"/>
</dbReference>
<reference evidence="12 13" key="1">
    <citation type="journal article" date="2016" name="Antonie Van Leeuwenhoek">
        <title>Lysinibacillus endophyticus sp. nov., an indole-3-acetic acid producing endophytic bacterium isolated from corn root (Zea mays cv. Xinken-5).</title>
        <authorList>
            <person name="Yu J."/>
            <person name="Guan X."/>
            <person name="Liu C."/>
            <person name="Xiang W."/>
            <person name="Yu Z."/>
            <person name="Liu X."/>
            <person name="Wang G."/>
        </authorList>
    </citation>
    <scope>NUCLEOTIDE SEQUENCE [LARGE SCALE GENOMIC DNA]</scope>
    <source>
        <strain evidence="12 13">DSM 100506</strain>
    </source>
</reference>
<evidence type="ECO:0000313" key="13">
    <source>
        <dbReference type="Proteomes" id="UP000272238"/>
    </source>
</evidence>
<evidence type="ECO:0000259" key="11">
    <source>
        <dbReference type="PROSITE" id="PS50146"/>
    </source>
</evidence>
<dbReference type="RefSeq" id="WP_121212656.1">
    <property type="nucleotide sequence ID" value="NZ_RBZN01000001.1"/>
</dbReference>
<evidence type="ECO:0000256" key="8">
    <source>
        <dbReference type="ARBA" id="ARBA00023098"/>
    </source>
</evidence>
<dbReference type="SUPFAM" id="SSF111331">
    <property type="entry name" value="NAD kinase/diacylglycerol kinase-like"/>
    <property type="match status" value="1"/>
</dbReference>
<dbReference type="InterPro" id="IPR001206">
    <property type="entry name" value="Diacylglycerol_kinase_cat_dom"/>
</dbReference>
<dbReference type="GO" id="GO:0016301">
    <property type="term" value="F:kinase activity"/>
    <property type="evidence" value="ECO:0007669"/>
    <property type="project" value="UniProtKB-KW"/>
</dbReference>
<gene>
    <name evidence="12" type="ORF">D8M03_00175</name>
</gene>
<evidence type="ECO:0000313" key="12">
    <source>
        <dbReference type="EMBL" id="RKQ20002.1"/>
    </source>
</evidence>
<keyword evidence="8" id="KW-0443">Lipid metabolism</keyword>
<feature type="domain" description="DAGKc" evidence="11">
    <location>
        <begin position="1"/>
        <end position="133"/>
    </location>
</feature>
<organism evidence="12 13">
    <name type="scientific">Ureibacillus endophyticus</name>
    <dbReference type="NCBI Taxonomy" id="1978490"/>
    <lineage>
        <taxon>Bacteria</taxon>
        <taxon>Bacillati</taxon>
        <taxon>Bacillota</taxon>
        <taxon>Bacilli</taxon>
        <taxon>Bacillales</taxon>
        <taxon>Caryophanaceae</taxon>
        <taxon>Ureibacillus</taxon>
    </lineage>
</organism>
<dbReference type="Pfam" id="PF00781">
    <property type="entry name" value="DAGK_cat"/>
    <property type="match status" value="1"/>
</dbReference>
<keyword evidence="7" id="KW-0067">ATP-binding</keyword>
<evidence type="ECO:0000256" key="3">
    <source>
        <dbReference type="ARBA" id="ARBA00022516"/>
    </source>
</evidence>
<keyword evidence="13" id="KW-1185">Reference proteome</keyword>
<proteinExistence type="inferred from homology"/>
<dbReference type="GO" id="GO:0008654">
    <property type="term" value="P:phospholipid biosynthetic process"/>
    <property type="evidence" value="ECO:0007669"/>
    <property type="project" value="UniProtKB-KW"/>
</dbReference>
<keyword evidence="3" id="KW-0444">Lipid biosynthesis</keyword>
<evidence type="ECO:0000256" key="7">
    <source>
        <dbReference type="ARBA" id="ARBA00022840"/>
    </source>
</evidence>
<evidence type="ECO:0000256" key="9">
    <source>
        <dbReference type="ARBA" id="ARBA00023209"/>
    </source>
</evidence>
<evidence type="ECO:0000256" key="1">
    <source>
        <dbReference type="ARBA" id="ARBA00001946"/>
    </source>
</evidence>
<keyword evidence="6 12" id="KW-0418">Kinase</keyword>
<dbReference type="GO" id="GO:0005524">
    <property type="term" value="F:ATP binding"/>
    <property type="evidence" value="ECO:0007669"/>
    <property type="project" value="UniProtKB-KW"/>
</dbReference>
<dbReference type="OrthoDB" id="9786026at2"/>
<keyword evidence="9" id="KW-0594">Phospholipid biosynthesis</keyword>
<name>A0A494ZB76_9BACL</name>
<dbReference type="AlphaFoldDB" id="A0A494ZB76"/>
<dbReference type="PANTHER" id="PTHR12358:SF54">
    <property type="entry name" value="SPHINGOSINE KINASE RELATED PROTEIN"/>
    <property type="match status" value="1"/>
</dbReference>
<dbReference type="Proteomes" id="UP000272238">
    <property type="component" value="Unassembled WGS sequence"/>
</dbReference>
<accession>A0A494ZB76</accession>
<keyword evidence="10" id="KW-1208">Phospholipid metabolism</keyword>
<dbReference type="Pfam" id="PF19279">
    <property type="entry name" value="YegS_C"/>
    <property type="match status" value="1"/>
</dbReference>
<evidence type="ECO:0000256" key="4">
    <source>
        <dbReference type="ARBA" id="ARBA00022679"/>
    </source>
</evidence>
<dbReference type="PANTHER" id="PTHR12358">
    <property type="entry name" value="SPHINGOSINE KINASE"/>
    <property type="match status" value="1"/>
</dbReference>
<dbReference type="InterPro" id="IPR017438">
    <property type="entry name" value="ATP-NAD_kinase_N"/>
</dbReference>
<dbReference type="Gene3D" id="2.60.200.40">
    <property type="match status" value="1"/>
</dbReference>
<evidence type="ECO:0000256" key="2">
    <source>
        <dbReference type="ARBA" id="ARBA00005983"/>
    </source>
</evidence>
<keyword evidence="4" id="KW-0808">Transferase</keyword>
<dbReference type="InterPro" id="IPR016064">
    <property type="entry name" value="NAD/diacylglycerol_kinase_sf"/>
</dbReference>
<keyword evidence="5" id="KW-0547">Nucleotide-binding</keyword>
<evidence type="ECO:0000256" key="5">
    <source>
        <dbReference type="ARBA" id="ARBA00022741"/>
    </source>
</evidence>
<comment type="similarity">
    <text evidence="2">Belongs to the diacylglycerol/lipid kinase family.</text>
</comment>
<sequence>MKLHFIINEFAGNGKGKKIWEQFRKELNISYTFHLTQYKEHAKEIAQQLGETALSNGEKLLIIVVGGDGTIHEVLNGVKGFRNVFVGNIAAGSGNDFSRGYFSFHNAKEIEQLILKKECTYEQMDSGLLKINTTTQKSFINNAGIGFDAFVANLANQSKLKKRLNSIGLGKLSYVYFLVYGLFKFKIFDLTVCIDGVERSYKNVWFVTLSNQPYFGGGMKISPKSKPNDGILELTLVHNLPRIKLLLLFVMVFFGAHTRLKAVVQTSAENVKISVKEQILCHTDGEIIKPLTKESTIEFDIQPKSWNLVNEK</sequence>